<dbReference type="PANTHER" id="PTHR43808:SF17">
    <property type="entry name" value="PEPTIDASE M20"/>
    <property type="match status" value="1"/>
</dbReference>
<dbReference type="InterPro" id="IPR050072">
    <property type="entry name" value="Peptidase_M20A"/>
</dbReference>
<dbReference type="EMBL" id="JAEUXJ010000003">
    <property type="protein sequence ID" value="MBL6455370.1"/>
    <property type="molecule type" value="Genomic_DNA"/>
</dbReference>
<keyword evidence="6" id="KW-1185">Reference proteome</keyword>
<dbReference type="Gene3D" id="3.40.630.10">
    <property type="entry name" value="Zn peptidases"/>
    <property type="match status" value="1"/>
</dbReference>
<dbReference type="PANTHER" id="PTHR43808">
    <property type="entry name" value="ACETYLORNITHINE DEACETYLASE"/>
    <property type="match status" value="1"/>
</dbReference>
<gene>
    <name evidence="5" type="ORF">JMJ55_08560</name>
</gene>
<dbReference type="Pfam" id="PF01546">
    <property type="entry name" value="Peptidase_M20"/>
    <property type="match status" value="1"/>
</dbReference>
<feature type="domain" description="Peptidase M20 dimerisation" evidence="4">
    <location>
        <begin position="215"/>
        <end position="312"/>
    </location>
</feature>
<sequence>MRSMPGRLDAPRPPREEAGMNSATDTVAAILADPRFKAAVATLEREHDRTVEDIIRLTEIPAPPFKEERRAAAYLDMLRAHGLEEVEQDAVGNVMGRRRGSGNGSTVVVAAHLDTVFPEGTDVRVRREGTKLFAPGVGDDTRSLAVNLAFVRALDAAGIRTRADLLILGDVGEEGLGDLRGVRHFFTEGRHRDQVDAFFTVDSPEVDRIVTGGIGSKRYRIGFHGPGGHSFAAFGLVNPAYAMARAALALAGLAAPEAPRTTHCVSVLGGGTSVNAIPNAVWMEVDLRSQSAEELARLEAEFLRAVEAAAAEENAARSTREGPVTVEVAPIGDRPAGHTPVEAPIVQLATAAVAAHGYTPRQEYSSTDANIPMSLGIPAVKIGSGGRGGRAHSLEEWIDVEPGESLRGMSASLATILAVAGIAD</sequence>
<dbReference type="InterPro" id="IPR002933">
    <property type="entry name" value="Peptidase_M20"/>
</dbReference>
<dbReference type="SUPFAM" id="SSF53187">
    <property type="entry name" value="Zn-dependent exopeptidases"/>
    <property type="match status" value="1"/>
</dbReference>
<proteinExistence type="predicted"/>
<evidence type="ECO:0000256" key="2">
    <source>
        <dbReference type="ARBA" id="ARBA00022801"/>
    </source>
</evidence>
<dbReference type="Pfam" id="PF07687">
    <property type="entry name" value="M20_dimer"/>
    <property type="match status" value="1"/>
</dbReference>
<accession>A0ABS1V0Z1</accession>
<keyword evidence="2" id="KW-0378">Hydrolase</keyword>
<dbReference type="SUPFAM" id="SSF55031">
    <property type="entry name" value="Bacterial exopeptidase dimerisation domain"/>
    <property type="match status" value="1"/>
</dbReference>
<evidence type="ECO:0000313" key="6">
    <source>
        <dbReference type="Proteomes" id="UP000606490"/>
    </source>
</evidence>
<feature type="region of interest" description="Disordered" evidence="3">
    <location>
        <begin position="1"/>
        <end position="22"/>
    </location>
</feature>
<evidence type="ECO:0000256" key="3">
    <source>
        <dbReference type="SAM" id="MobiDB-lite"/>
    </source>
</evidence>
<dbReference type="Proteomes" id="UP000606490">
    <property type="component" value="Unassembled WGS sequence"/>
</dbReference>
<name>A0ABS1V0Z1_9PROT</name>
<comment type="caution">
    <text evidence="5">The sequence shown here is derived from an EMBL/GenBank/DDBJ whole genome shotgun (WGS) entry which is preliminary data.</text>
</comment>
<dbReference type="InterPro" id="IPR011650">
    <property type="entry name" value="Peptidase_M20_dimer"/>
</dbReference>
<dbReference type="Gene3D" id="3.30.70.360">
    <property type="match status" value="1"/>
</dbReference>
<feature type="compositionally biased region" description="Basic and acidic residues" evidence="3">
    <location>
        <begin position="9"/>
        <end position="18"/>
    </location>
</feature>
<evidence type="ECO:0000259" key="4">
    <source>
        <dbReference type="Pfam" id="PF07687"/>
    </source>
</evidence>
<dbReference type="InterPro" id="IPR036264">
    <property type="entry name" value="Bact_exopeptidase_dim_dom"/>
</dbReference>
<reference evidence="5 6" key="1">
    <citation type="submission" date="2021-01" db="EMBL/GenBank/DDBJ databases">
        <title>Belnapia mucosa sp. nov. and Belnapia arida sp. nov., isolated from the Tabernas Desert (Almeria, Spain).</title>
        <authorList>
            <person name="Molina-Menor E."/>
            <person name="Vidal-Verdu A."/>
            <person name="Calonge A."/>
            <person name="Satari L."/>
            <person name="Pereto Magraner J."/>
            <person name="Porcar Miralles M."/>
        </authorList>
    </citation>
    <scope>NUCLEOTIDE SEQUENCE [LARGE SCALE GENOMIC DNA]</scope>
    <source>
        <strain evidence="5 6">T6</strain>
    </source>
</reference>
<evidence type="ECO:0000256" key="1">
    <source>
        <dbReference type="ARBA" id="ARBA00022723"/>
    </source>
</evidence>
<protein>
    <submittedName>
        <fullName evidence="5">M20/M25/M40 family metallo-hydrolase</fullName>
    </submittedName>
</protein>
<organism evidence="5 6">
    <name type="scientific">Belnapia mucosa</name>
    <dbReference type="NCBI Taxonomy" id="2804532"/>
    <lineage>
        <taxon>Bacteria</taxon>
        <taxon>Pseudomonadati</taxon>
        <taxon>Pseudomonadota</taxon>
        <taxon>Alphaproteobacteria</taxon>
        <taxon>Acetobacterales</taxon>
        <taxon>Roseomonadaceae</taxon>
        <taxon>Belnapia</taxon>
    </lineage>
</organism>
<evidence type="ECO:0000313" key="5">
    <source>
        <dbReference type="EMBL" id="MBL6455370.1"/>
    </source>
</evidence>
<keyword evidence="1" id="KW-0479">Metal-binding</keyword>